<comment type="caution">
    <text evidence="2">The sequence shown here is derived from an EMBL/GenBank/DDBJ whole genome shotgun (WGS) entry which is preliminary data.</text>
</comment>
<evidence type="ECO:0000313" key="2">
    <source>
        <dbReference type="EMBL" id="MBZ4186491.1"/>
    </source>
</evidence>
<keyword evidence="1" id="KW-1133">Transmembrane helix</keyword>
<dbReference type="EMBL" id="JAIQDJ010000004">
    <property type="protein sequence ID" value="MBZ4186491.1"/>
    <property type="molecule type" value="Genomic_DNA"/>
</dbReference>
<proteinExistence type="predicted"/>
<reference evidence="2" key="1">
    <citation type="submission" date="2021-09" db="EMBL/GenBank/DDBJ databases">
        <authorList>
            <person name="Wu T."/>
            <person name="Guo S.Z."/>
        </authorList>
    </citation>
    <scope>NUCLEOTIDE SEQUENCE</scope>
    <source>
        <strain evidence="2">RSS-23</strain>
    </source>
</reference>
<accession>A0ABS7TF67</accession>
<feature type="transmembrane region" description="Helical" evidence="1">
    <location>
        <begin position="7"/>
        <end position="29"/>
    </location>
</feature>
<sequence length="52" mass="5812">MKLLRSTVVHLVFVVIAKVIVLALLYALFFTPAHRPDVDADAVGRRLESPPR</sequence>
<keyword evidence="3" id="KW-1185">Reference proteome</keyword>
<evidence type="ECO:0000256" key="1">
    <source>
        <dbReference type="SAM" id="Phobius"/>
    </source>
</evidence>
<dbReference type="NCBIfam" id="NF045611">
    <property type="entry name" value="small_CydP"/>
    <property type="match status" value="1"/>
</dbReference>
<dbReference type="InterPro" id="IPR054636">
    <property type="entry name" value="CydP"/>
</dbReference>
<dbReference type="Proteomes" id="UP001430290">
    <property type="component" value="Unassembled WGS sequence"/>
</dbReference>
<name>A0ABS7TF67_9GAMM</name>
<keyword evidence="1" id="KW-0812">Transmembrane</keyword>
<dbReference type="RefSeq" id="WP_223629167.1">
    <property type="nucleotide sequence ID" value="NZ_JAIQDJ010000004.1"/>
</dbReference>
<protein>
    <submittedName>
        <fullName evidence="2">Uncharacterized protein</fullName>
    </submittedName>
</protein>
<organism evidence="2 3">
    <name type="scientific">Thermomonas beijingensis</name>
    <dbReference type="NCBI Taxonomy" id="2872701"/>
    <lineage>
        <taxon>Bacteria</taxon>
        <taxon>Pseudomonadati</taxon>
        <taxon>Pseudomonadota</taxon>
        <taxon>Gammaproteobacteria</taxon>
        <taxon>Lysobacterales</taxon>
        <taxon>Lysobacteraceae</taxon>
        <taxon>Thermomonas</taxon>
    </lineage>
</organism>
<evidence type="ECO:0000313" key="3">
    <source>
        <dbReference type="Proteomes" id="UP001430290"/>
    </source>
</evidence>
<gene>
    <name evidence="2" type="ORF">K7B09_09160</name>
</gene>
<keyword evidence="1" id="KW-0472">Membrane</keyword>